<feature type="compositionally biased region" description="Basic residues" evidence="1">
    <location>
        <begin position="26"/>
        <end position="35"/>
    </location>
</feature>
<evidence type="ECO:0000313" key="4">
    <source>
        <dbReference type="EnsemblPlants" id="KQK13616"/>
    </source>
</evidence>
<dbReference type="InParanoid" id="A0A0Q3GRZ1"/>
<dbReference type="Pfam" id="PF13456">
    <property type="entry name" value="RVT_3"/>
    <property type="match status" value="1"/>
</dbReference>
<organism evidence="3">
    <name type="scientific">Brachypodium distachyon</name>
    <name type="common">Purple false brome</name>
    <name type="synonym">Trachynia distachya</name>
    <dbReference type="NCBI Taxonomy" id="15368"/>
    <lineage>
        <taxon>Eukaryota</taxon>
        <taxon>Viridiplantae</taxon>
        <taxon>Streptophyta</taxon>
        <taxon>Embryophyta</taxon>
        <taxon>Tracheophyta</taxon>
        <taxon>Spermatophyta</taxon>
        <taxon>Magnoliopsida</taxon>
        <taxon>Liliopsida</taxon>
        <taxon>Poales</taxon>
        <taxon>Poaceae</taxon>
        <taxon>BOP clade</taxon>
        <taxon>Pooideae</taxon>
        <taxon>Stipodae</taxon>
        <taxon>Brachypodieae</taxon>
        <taxon>Brachypodium</taxon>
    </lineage>
</organism>
<dbReference type="EMBL" id="CM000880">
    <property type="protein sequence ID" value="KQK13616.1"/>
    <property type="molecule type" value="Genomic_DNA"/>
</dbReference>
<dbReference type="GO" id="GO:0004523">
    <property type="term" value="F:RNA-DNA hybrid ribonuclease activity"/>
    <property type="evidence" value="ECO:0007669"/>
    <property type="project" value="InterPro"/>
</dbReference>
<proteinExistence type="predicted"/>
<dbReference type="Proteomes" id="UP000008810">
    <property type="component" value="Chromosome 1"/>
</dbReference>
<reference evidence="3 4" key="1">
    <citation type="journal article" date="2010" name="Nature">
        <title>Genome sequencing and analysis of the model grass Brachypodium distachyon.</title>
        <authorList>
            <consortium name="International Brachypodium Initiative"/>
        </authorList>
    </citation>
    <scope>NUCLEOTIDE SEQUENCE [LARGE SCALE GENOMIC DNA]</scope>
    <source>
        <strain evidence="3 4">Bd21</strain>
    </source>
</reference>
<reference evidence="3" key="2">
    <citation type="submission" date="2017-06" db="EMBL/GenBank/DDBJ databases">
        <title>WGS assembly of Brachypodium distachyon.</title>
        <authorList>
            <consortium name="The International Brachypodium Initiative"/>
            <person name="Lucas S."/>
            <person name="Harmon-Smith M."/>
            <person name="Lail K."/>
            <person name="Tice H."/>
            <person name="Grimwood J."/>
            <person name="Bruce D."/>
            <person name="Barry K."/>
            <person name="Shu S."/>
            <person name="Lindquist E."/>
            <person name="Wang M."/>
            <person name="Pitluck S."/>
            <person name="Vogel J.P."/>
            <person name="Garvin D.F."/>
            <person name="Mockler T.C."/>
            <person name="Schmutz J."/>
            <person name="Rokhsar D."/>
            <person name="Bevan M.W."/>
        </authorList>
    </citation>
    <scope>NUCLEOTIDE SEQUENCE</scope>
    <source>
        <strain evidence="3">Bd21</strain>
    </source>
</reference>
<reference evidence="4" key="3">
    <citation type="submission" date="2018-08" db="UniProtKB">
        <authorList>
            <consortium name="EnsemblPlants"/>
        </authorList>
    </citation>
    <scope>IDENTIFICATION</scope>
    <source>
        <strain evidence="4">cv. Bd21</strain>
    </source>
</reference>
<evidence type="ECO:0000313" key="5">
    <source>
        <dbReference type="Proteomes" id="UP000008810"/>
    </source>
</evidence>
<dbReference type="Gramene" id="KQK13616">
    <property type="protein sequence ID" value="KQK13616"/>
    <property type="gene ID" value="BRADI_1g11357v3"/>
</dbReference>
<evidence type="ECO:0000256" key="1">
    <source>
        <dbReference type="SAM" id="MobiDB-lite"/>
    </source>
</evidence>
<dbReference type="GO" id="GO:0003676">
    <property type="term" value="F:nucleic acid binding"/>
    <property type="evidence" value="ECO:0007669"/>
    <property type="project" value="InterPro"/>
</dbReference>
<gene>
    <name evidence="3" type="ORF">BRADI_1g11357v3</name>
</gene>
<accession>A0A0Q3GRZ1</accession>
<protein>
    <recommendedName>
        <fullName evidence="2">RNase H type-1 domain-containing protein</fullName>
    </recommendedName>
</protein>
<evidence type="ECO:0000259" key="2">
    <source>
        <dbReference type="Pfam" id="PF13456"/>
    </source>
</evidence>
<feature type="domain" description="RNase H type-1" evidence="2">
    <location>
        <begin position="54"/>
        <end position="119"/>
    </location>
</feature>
<evidence type="ECO:0000313" key="3">
    <source>
        <dbReference type="EMBL" id="KQK13616.1"/>
    </source>
</evidence>
<sequence length="123" mass="12986">MEAASPARGGGRRAHLGWLPEAMARSGRRRQRGRGHSWSVTTRGATSCGFAHPGENSGAWGAIALDNNGDVVFSALGLLHFVRSADEAEAIACREGASLARRHCSIPIGLESDSSAAFQCNQR</sequence>
<feature type="region of interest" description="Disordered" evidence="1">
    <location>
        <begin position="1"/>
        <end position="42"/>
    </location>
</feature>
<keyword evidence="5" id="KW-1185">Reference proteome</keyword>
<name>A0A0Q3GRZ1_BRADI</name>
<dbReference type="AlphaFoldDB" id="A0A0Q3GRZ1"/>
<dbReference type="InterPro" id="IPR002156">
    <property type="entry name" value="RNaseH_domain"/>
</dbReference>
<dbReference type="EnsemblPlants" id="KQK13616">
    <property type="protein sequence ID" value="KQK13616"/>
    <property type="gene ID" value="BRADI_1g11357v3"/>
</dbReference>